<dbReference type="SUPFAM" id="SSF75005">
    <property type="entry name" value="Arabinanase/levansucrase/invertase"/>
    <property type="match status" value="2"/>
</dbReference>
<organism evidence="1 2">
    <name type="scientific">Imperialibacter roseus</name>
    <dbReference type="NCBI Taxonomy" id="1324217"/>
    <lineage>
        <taxon>Bacteria</taxon>
        <taxon>Pseudomonadati</taxon>
        <taxon>Bacteroidota</taxon>
        <taxon>Cytophagia</taxon>
        <taxon>Cytophagales</taxon>
        <taxon>Flammeovirgaceae</taxon>
        <taxon>Imperialibacter</taxon>
    </lineage>
</organism>
<dbReference type="RefSeq" id="WP_317490596.1">
    <property type="nucleotide sequence ID" value="NZ_CP136051.1"/>
</dbReference>
<name>A0ABZ0ISC4_9BACT</name>
<evidence type="ECO:0000313" key="1">
    <source>
        <dbReference type="EMBL" id="WOK07948.1"/>
    </source>
</evidence>
<accession>A0ABZ0ISC4</accession>
<dbReference type="PANTHER" id="PTHR35279:SF1">
    <property type="entry name" value="ARABINANASE_LEVANSUCRASE_INVERTASE"/>
    <property type="match status" value="1"/>
</dbReference>
<protein>
    <submittedName>
        <fullName evidence="1">Glycosylase</fullName>
    </submittedName>
</protein>
<dbReference type="Proteomes" id="UP001302349">
    <property type="component" value="Chromosome"/>
</dbReference>
<proteinExistence type="predicted"/>
<dbReference type="PANTHER" id="PTHR35279">
    <property type="match status" value="1"/>
</dbReference>
<dbReference type="InterPro" id="IPR023296">
    <property type="entry name" value="Glyco_hydro_beta-prop_sf"/>
</dbReference>
<reference evidence="1 2" key="1">
    <citation type="journal article" date="2023" name="Microbiol. Resour. Announc.">
        <title>Complete Genome Sequence of Imperialibacter roseus strain P4T.</title>
        <authorList>
            <person name="Tizabi D.R."/>
            <person name="Bachvaroff T."/>
            <person name="Hill R.T."/>
        </authorList>
    </citation>
    <scope>NUCLEOTIDE SEQUENCE [LARGE SCALE GENOMIC DNA]</scope>
    <source>
        <strain evidence="1 2">P4T</strain>
    </source>
</reference>
<dbReference type="EMBL" id="CP136051">
    <property type="protein sequence ID" value="WOK07948.1"/>
    <property type="molecule type" value="Genomic_DNA"/>
</dbReference>
<dbReference type="PROSITE" id="PS51257">
    <property type="entry name" value="PROKAR_LIPOPROTEIN"/>
    <property type="match status" value="1"/>
</dbReference>
<dbReference type="Gene3D" id="2.115.10.20">
    <property type="entry name" value="Glycosyl hydrolase domain, family 43"/>
    <property type="match status" value="2"/>
</dbReference>
<keyword evidence="2" id="KW-1185">Reference proteome</keyword>
<gene>
    <name evidence="1" type="ORF">RT717_04805</name>
</gene>
<evidence type="ECO:0000313" key="2">
    <source>
        <dbReference type="Proteomes" id="UP001302349"/>
    </source>
</evidence>
<sequence length="310" mass="35504">MKTYQPLIAIACTFLLSCGGSNRQPTEANQKEESLEFPAELIDFSDYPDNPIFSGTGQNTWDEHIRERGYILKEDSIYKMWYTGFQTENKTLSLGYATSADGINWDRYPGNPVFDGSWTEDMMVIKVDGVYQMFAEGRGDIAHRLSSSDGIRWTDHGSLDIRQVNGEPLSEGPYGTPTVWRENDVWHLFYERNDLGIWLATSKDLQVWTNVPDEPVIEMGPEVYDKYGLAVNQIVKYNGTYYAYYHGTAFEDWHEWSTNVAASKDLVHWTKYAGNPIMGENRSSGILVPDGSKFRLYTMHDKVEVFFPKD</sequence>